<comment type="caution">
    <text evidence="2">The sequence shown here is derived from an EMBL/GenBank/DDBJ whole genome shotgun (WGS) entry which is preliminary data.</text>
</comment>
<gene>
    <name evidence="2" type="ORF">NDU88_004931</name>
</gene>
<dbReference type="EMBL" id="JANPWB010000014">
    <property type="protein sequence ID" value="KAJ1099836.1"/>
    <property type="molecule type" value="Genomic_DNA"/>
</dbReference>
<evidence type="ECO:0000313" key="2">
    <source>
        <dbReference type="EMBL" id="KAJ1099836.1"/>
    </source>
</evidence>
<feature type="region of interest" description="Disordered" evidence="1">
    <location>
        <begin position="84"/>
        <end position="108"/>
    </location>
</feature>
<evidence type="ECO:0000256" key="1">
    <source>
        <dbReference type="SAM" id="MobiDB-lite"/>
    </source>
</evidence>
<feature type="region of interest" description="Disordered" evidence="1">
    <location>
        <begin position="130"/>
        <end position="156"/>
    </location>
</feature>
<evidence type="ECO:0000313" key="3">
    <source>
        <dbReference type="Proteomes" id="UP001066276"/>
    </source>
</evidence>
<protein>
    <submittedName>
        <fullName evidence="2">Uncharacterized protein</fullName>
    </submittedName>
</protein>
<keyword evidence="3" id="KW-1185">Reference proteome</keyword>
<dbReference type="AlphaFoldDB" id="A0AAV7M8W4"/>
<sequence length="156" mass="17208">MCNALSPEQKSASRRLRDVEAAPCACRHTGNVSPARLVVPGVASRCERGPPRRWRRCCLEEMHVRCRFVKCGAWGRVAQERGPPRQSRWRCSMEQQHSPAPEQTGGQPPVAARLRTCYWQCPGSRRAAARSPETLTTMPPVLGGGAAAKIPARLAR</sequence>
<name>A0AAV7M8W4_PLEWA</name>
<accession>A0AAV7M8W4</accession>
<dbReference type="Proteomes" id="UP001066276">
    <property type="component" value="Chromosome 10"/>
</dbReference>
<proteinExistence type="predicted"/>
<reference evidence="2" key="1">
    <citation type="journal article" date="2022" name="bioRxiv">
        <title>Sequencing and chromosome-scale assembly of the giantPleurodeles waltlgenome.</title>
        <authorList>
            <person name="Brown T."/>
            <person name="Elewa A."/>
            <person name="Iarovenko S."/>
            <person name="Subramanian E."/>
            <person name="Araus A.J."/>
            <person name="Petzold A."/>
            <person name="Susuki M."/>
            <person name="Suzuki K.-i.T."/>
            <person name="Hayashi T."/>
            <person name="Toyoda A."/>
            <person name="Oliveira C."/>
            <person name="Osipova E."/>
            <person name="Leigh N.D."/>
            <person name="Simon A."/>
            <person name="Yun M.H."/>
        </authorList>
    </citation>
    <scope>NUCLEOTIDE SEQUENCE</scope>
    <source>
        <strain evidence="2">20211129_DDA</strain>
        <tissue evidence="2">Liver</tissue>
    </source>
</reference>
<organism evidence="2 3">
    <name type="scientific">Pleurodeles waltl</name>
    <name type="common">Iberian ribbed newt</name>
    <dbReference type="NCBI Taxonomy" id="8319"/>
    <lineage>
        <taxon>Eukaryota</taxon>
        <taxon>Metazoa</taxon>
        <taxon>Chordata</taxon>
        <taxon>Craniata</taxon>
        <taxon>Vertebrata</taxon>
        <taxon>Euteleostomi</taxon>
        <taxon>Amphibia</taxon>
        <taxon>Batrachia</taxon>
        <taxon>Caudata</taxon>
        <taxon>Salamandroidea</taxon>
        <taxon>Salamandridae</taxon>
        <taxon>Pleurodelinae</taxon>
        <taxon>Pleurodeles</taxon>
    </lineage>
</organism>